<dbReference type="Proteomes" id="UP000036061">
    <property type="component" value="Chromosome"/>
</dbReference>
<proteinExistence type="predicted"/>
<evidence type="ECO:0000313" key="2">
    <source>
        <dbReference type="Proteomes" id="UP000036061"/>
    </source>
</evidence>
<organism evidence="1 2">
    <name type="scientific">Brevibacillus brevis</name>
    <name type="common">Bacillus brevis</name>
    <dbReference type="NCBI Taxonomy" id="1393"/>
    <lineage>
        <taxon>Bacteria</taxon>
        <taxon>Bacillati</taxon>
        <taxon>Bacillota</taxon>
        <taxon>Bacilli</taxon>
        <taxon>Bacillales</taxon>
        <taxon>Paenibacillaceae</taxon>
        <taxon>Brevibacillus</taxon>
    </lineage>
</organism>
<accession>A0A2Z4MCP2</accession>
<gene>
    <name evidence="1" type="ORF">AB432_004140</name>
</gene>
<name>A0A2Z4MCP2_BREBE</name>
<sequence length="135" mass="15678">MTAKKLGVSSQLFFCKLGGIPAPLLALVRKYLKFLNSNITGSLNEKCIRLEGQSNVLLASDWLVKLQHLSIRYFPFVKRLNNFPIYKYLNTHLRVNHLRYFISHKVAFYFLHQCSSRIKGKPLATQVLDEHWVVD</sequence>
<protein>
    <submittedName>
        <fullName evidence="1">Uncharacterized protein</fullName>
    </submittedName>
</protein>
<evidence type="ECO:0000313" key="1">
    <source>
        <dbReference type="EMBL" id="AWX54277.1"/>
    </source>
</evidence>
<dbReference type="AlphaFoldDB" id="A0A2Z4MCP2"/>
<reference evidence="1 2" key="1">
    <citation type="journal article" date="2015" name="Genome Announc.">
        <title>Draft Genome Sequence of Brevibacillus brevis DZQ7, a Plant Growth-Promoting Rhizobacterium with Broad-Spectrum Antimicrobial Activity.</title>
        <authorList>
            <person name="Hou Q."/>
            <person name="Wang C."/>
            <person name="Hou X."/>
            <person name="Xia Z."/>
            <person name="Ye J."/>
            <person name="Liu K."/>
            <person name="Liu H."/>
            <person name="Wang J."/>
            <person name="Guo H."/>
            <person name="Yu X."/>
            <person name="Yang Y."/>
            <person name="Du B."/>
            <person name="Ding Y."/>
        </authorList>
    </citation>
    <scope>NUCLEOTIDE SEQUENCE [LARGE SCALE GENOMIC DNA]</scope>
    <source>
        <strain evidence="1 2">DZQ7</strain>
    </source>
</reference>
<dbReference type="EMBL" id="CP030117">
    <property type="protein sequence ID" value="AWX54277.1"/>
    <property type="molecule type" value="Genomic_DNA"/>
</dbReference>